<evidence type="ECO:0000259" key="6">
    <source>
        <dbReference type="PROSITE" id="PS50977"/>
    </source>
</evidence>
<dbReference type="InterPro" id="IPR003012">
    <property type="entry name" value="Tet_transcr_reg_TetR"/>
</dbReference>
<dbReference type="GO" id="GO:0003700">
    <property type="term" value="F:DNA-binding transcription factor activity"/>
    <property type="evidence" value="ECO:0007669"/>
    <property type="project" value="TreeGrafter"/>
</dbReference>
<name>A0A7W5VES4_9ACTN</name>
<keyword evidence="1" id="KW-0678">Repressor</keyword>
<protein>
    <submittedName>
        <fullName evidence="7">AcrR family transcriptional regulator</fullName>
    </submittedName>
</protein>
<evidence type="ECO:0000256" key="1">
    <source>
        <dbReference type="ARBA" id="ARBA00022491"/>
    </source>
</evidence>
<dbReference type="InterPro" id="IPR009057">
    <property type="entry name" value="Homeodomain-like_sf"/>
</dbReference>
<dbReference type="GeneID" id="95388769"/>
<evidence type="ECO:0000256" key="2">
    <source>
        <dbReference type="ARBA" id="ARBA00023015"/>
    </source>
</evidence>
<dbReference type="InterPro" id="IPR004111">
    <property type="entry name" value="Repressor_TetR_C"/>
</dbReference>
<evidence type="ECO:0000256" key="5">
    <source>
        <dbReference type="PROSITE-ProRule" id="PRU00335"/>
    </source>
</evidence>
<dbReference type="GO" id="GO:0046677">
    <property type="term" value="P:response to antibiotic"/>
    <property type="evidence" value="ECO:0007669"/>
    <property type="project" value="InterPro"/>
</dbReference>
<reference evidence="7 8" key="1">
    <citation type="submission" date="2020-08" db="EMBL/GenBank/DDBJ databases">
        <title>Sequencing the genomes of 1000 actinobacteria strains.</title>
        <authorList>
            <person name="Klenk H.-P."/>
        </authorList>
    </citation>
    <scope>NUCLEOTIDE SEQUENCE [LARGE SCALE GENOMIC DNA]</scope>
    <source>
        <strain evidence="7 8">DSM 44320</strain>
    </source>
</reference>
<dbReference type="RefSeq" id="WP_183645860.1">
    <property type="nucleotide sequence ID" value="NZ_JACIBV010000001.1"/>
</dbReference>
<dbReference type="AlphaFoldDB" id="A0A7W5VES4"/>
<dbReference type="SUPFAM" id="SSF48498">
    <property type="entry name" value="Tetracyclin repressor-like, C-terminal domain"/>
    <property type="match status" value="1"/>
</dbReference>
<evidence type="ECO:0000313" key="7">
    <source>
        <dbReference type="EMBL" id="MBB3726407.1"/>
    </source>
</evidence>
<dbReference type="PANTHER" id="PTHR30055">
    <property type="entry name" value="HTH-TYPE TRANSCRIPTIONAL REGULATOR RUTR"/>
    <property type="match status" value="1"/>
</dbReference>
<comment type="caution">
    <text evidence="7">The sequence shown here is derived from an EMBL/GenBank/DDBJ whole genome shotgun (WGS) entry which is preliminary data.</text>
</comment>
<keyword evidence="4" id="KW-0804">Transcription</keyword>
<dbReference type="EMBL" id="JACIBV010000001">
    <property type="protein sequence ID" value="MBB3726407.1"/>
    <property type="molecule type" value="Genomic_DNA"/>
</dbReference>
<dbReference type="PRINTS" id="PR00400">
    <property type="entry name" value="TETREPRESSOR"/>
</dbReference>
<sequence length="240" mass="26587">MDPVPAPPWRKTRRARPVKPQLTQELIVQTGLRIVDHEGLDALSMRRVAQELDTGPASLYAHVANKDELLELIYERVLEEIELPAPEPGRWAEQLREAVFAQHAVFSRHADVARVSLANIPTGPNALRLAEGMMAIMVEGGVPPRAAAIAIDRIGQLVAADAHEGSLYRGMQRASGMESEEFVAEHFRQIEEYMRSLPADRFPYLARYADEMVKPSGDERFAFGLDLMIAGLAAQVPSAE</sequence>
<dbReference type="SUPFAM" id="SSF46689">
    <property type="entry name" value="Homeodomain-like"/>
    <property type="match status" value="1"/>
</dbReference>
<dbReference type="PROSITE" id="PS50977">
    <property type="entry name" value="HTH_TETR_2"/>
    <property type="match status" value="1"/>
</dbReference>
<keyword evidence="2" id="KW-0805">Transcription regulation</keyword>
<evidence type="ECO:0000256" key="4">
    <source>
        <dbReference type="ARBA" id="ARBA00023163"/>
    </source>
</evidence>
<dbReference type="Pfam" id="PF02909">
    <property type="entry name" value="TetR_C_1"/>
    <property type="match status" value="1"/>
</dbReference>
<gene>
    <name evidence="7" type="ORF">FHR33_002267</name>
</gene>
<keyword evidence="8" id="KW-1185">Reference proteome</keyword>
<dbReference type="Proteomes" id="UP000579945">
    <property type="component" value="Unassembled WGS sequence"/>
</dbReference>
<dbReference type="PANTHER" id="PTHR30055:SF151">
    <property type="entry name" value="TRANSCRIPTIONAL REGULATORY PROTEIN"/>
    <property type="match status" value="1"/>
</dbReference>
<dbReference type="InterPro" id="IPR036271">
    <property type="entry name" value="Tet_transcr_reg_TetR-rel_C_sf"/>
</dbReference>
<evidence type="ECO:0000256" key="3">
    <source>
        <dbReference type="ARBA" id="ARBA00023125"/>
    </source>
</evidence>
<keyword evidence="3 5" id="KW-0238">DNA-binding</keyword>
<dbReference type="GO" id="GO:0000976">
    <property type="term" value="F:transcription cis-regulatory region binding"/>
    <property type="evidence" value="ECO:0007669"/>
    <property type="project" value="TreeGrafter"/>
</dbReference>
<proteinExistence type="predicted"/>
<feature type="DNA-binding region" description="H-T-H motif" evidence="5">
    <location>
        <begin position="44"/>
        <end position="63"/>
    </location>
</feature>
<dbReference type="GO" id="GO:0045892">
    <property type="term" value="P:negative regulation of DNA-templated transcription"/>
    <property type="evidence" value="ECO:0007669"/>
    <property type="project" value="InterPro"/>
</dbReference>
<accession>A0A7W5VES4</accession>
<dbReference type="Gene3D" id="1.10.357.10">
    <property type="entry name" value="Tetracycline Repressor, domain 2"/>
    <property type="match status" value="1"/>
</dbReference>
<dbReference type="InterPro" id="IPR001647">
    <property type="entry name" value="HTH_TetR"/>
</dbReference>
<evidence type="ECO:0000313" key="8">
    <source>
        <dbReference type="Proteomes" id="UP000579945"/>
    </source>
</evidence>
<dbReference type="InterPro" id="IPR050109">
    <property type="entry name" value="HTH-type_TetR-like_transc_reg"/>
</dbReference>
<organism evidence="7 8">
    <name type="scientific">Nonomuraea dietziae</name>
    <dbReference type="NCBI Taxonomy" id="65515"/>
    <lineage>
        <taxon>Bacteria</taxon>
        <taxon>Bacillati</taxon>
        <taxon>Actinomycetota</taxon>
        <taxon>Actinomycetes</taxon>
        <taxon>Streptosporangiales</taxon>
        <taxon>Streptosporangiaceae</taxon>
        <taxon>Nonomuraea</taxon>
    </lineage>
</organism>
<feature type="domain" description="HTH tetR-type" evidence="6">
    <location>
        <begin position="21"/>
        <end position="81"/>
    </location>
</feature>
<dbReference type="Pfam" id="PF00440">
    <property type="entry name" value="TetR_N"/>
    <property type="match status" value="1"/>
</dbReference>